<organism evidence="3 4">
    <name type="scientific">Ceratobasidium theobromae</name>
    <dbReference type="NCBI Taxonomy" id="1582974"/>
    <lineage>
        <taxon>Eukaryota</taxon>
        <taxon>Fungi</taxon>
        <taxon>Dikarya</taxon>
        <taxon>Basidiomycota</taxon>
        <taxon>Agaricomycotina</taxon>
        <taxon>Agaricomycetes</taxon>
        <taxon>Cantharellales</taxon>
        <taxon>Ceratobasidiaceae</taxon>
        <taxon>Ceratobasidium</taxon>
    </lineage>
</organism>
<feature type="domain" description="SGNH hydrolase-type esterase" evidence="2">
    <location>
        <begin position="54"/>
        <end position="235"/>
    </location>
</feature>
<sequence length="273" mass="29875">MRWTIASSVLFSLLTLATATPEDDLTAWQELLPQIVLTESQWQSGNLNTSYVLAGDSTTANGTVPNSGGWGNGFCASLASGTPCINRAKNGATTTSFRDGGYWNLTLESAKSEVENGRKTWVTIQFGHNDMKVMTAEAMGANLETFVDEVRAVGAEPILITSLTRRNFNADNTTLNDTLEPWANATIAVSQGKETHLLDLHKWSMWYVEKIGPDAAHRLNRLPDDNTHLNENGTAVFGRMVADLMALDLQPEIGPITPDVEKSLFIWTGEPLY</sequence>
<keyword evidence="4" id="KW-1185">Reference proteome</keyword>
<feature type="signal peptide" evidence="1">
    <location>
        <begin position="1"/>
        <end position="19"/>
    </location>
</feature>
<comment type="caution">
    <text evidence="3">The sequence shown here is derived from an EMBL/GenBank/DDBJ whole genome shotgun (WGS) entry which is preliminary data.</text>
</comment>
<dbReference type="InterPro" id="IPR037459">
    <property type="entry name" value="RhgT-like"/>
</dbReference>
<dbReference type="Proteomes" id="UP000383932">
    <property type="component" value="Unassembled WGS sequence"/>
</dbReference>
<dbReference type="OrthoDB" id="5041285at2759"/>
<dbReference type="InterPro" id="IPR013830">
    <property type="entry name" value="SGNH_hydro"/>
</dbReference>
<accession>A0A5N5QYZ3</accession>
<name>A0A5N5QYZ3_9AGAM</name>
<reference evidence="3 4" key="1">
    <citation type="journal article" date="2019" name="Fungal Biol. Biotechnol.">
        <title>Draft genome sequence of fastidious pathogen Ceratobasidium theobromae, which causes vascular-streak dieback in Theobroma cacao.</title>
        <authorList>
            <person name="Ali S.S."/>
            <person name="Asman A."/>
            <person name="Shao J."/>
            <person name="Firmansyah A.P."/>
            <person name="Susilo A.W."/>
            <person name="Rosmana A."/>
            <person name="McMahon P."/>
            <person name="Junaid M."/>
            <person name="Guest D."/>
            <person name="Kheng T.Y."/>
            <person name="Meinhardt L.W."/>
            <person name="Bailey B.A."/>
        </authorList>
    </citation>
    <scope>NUCLEOTIDE SEQUENCE [LARGE SCALE GENOMIC DNA]</scope>
    <source>
        <strain evidence="3 4">CT2</strain>
    </source>
</reference>
<keyword evidence="1" id="KW-0732">Signal</keyword>
<dbReference type="InterPro" id="IPR036514">
    <property type="entry name" value="SGNH_hydro_sf"/>
</dbReference>
<dbReference type="Pfam" id="PF13472">
    <property type="entry name" value="Lipase_GDSL_2"/>
    <property type="match status" value="1"/>
</dbReference>
<dbReference type="EMBL" id="SSOP01000003">
    <property type="protein sequence ID" value="KAB5596167.1"/>
    <property type="molecule type" value="Genomic_DNA"/>
</dbReference>
<dbReference type="PANTHER" id="PTHR43695:SF2">
    <property type="entry name" value="PUTATIVE (AFU_ORTHOLOGUE AFUA_2G17250)-RELATED"/>
    <property type="match status" value="1"/>
</dbReference>
<feature type="chain" id="PRO_5024291570" description="SGNH hydrolase-type esterase domain-containing protein" evidence="1">
    <location>
        <begin position="20"/>
        <end position="273"/>
    </location>
</feature>
<dbReference type="AlphaFoldDB" id="A0A5N5QYZ3"/>
<evidence type="ECO:0000259" key="2">
    <source>
        <dbReference type="Pfam" id="PF13472"/>
    </source>
</evidence>
<dbReference type="PANTHER" id="PTHR43695">
    <property type="entry name" value="PUTATIVE (AFU_ORTHOLOGUE AFUA_2G17250)-RELATED"/>
    <property type="match status" value="1"/>
</dbReference>
<dbReference type="Gene3D" id="3.40.50.1110">
    <property type="entry name" value="SGNH hydrolase"/>
    <property type="match status" value="1"/>
</dbReference>
<protein>
    <recommendedName>
        <fullName evidence="2">SGNH hydrolase-type esterase domain-containing protein</fullName>
    </recommendedName>
</protein>
<gene>
    <name evidence="3" type="ORF">CTheo_439</name>
</gene>
<dbReference type="CDD" id="cd01821">
    <property type="entry name" value="Rhamnogalacturan_acetylesterase_like"/>
    <property type="match status" value="1"/>
</dbReference>
<evidence type="ECO:0000313" key="4">
    <source>
        <dbReference type="Proteomes" id="UP000383932"/>
    </source>
</evidence>
<dbReference type="SUPFAM" id="SSF52266">
    <property type="entry name" value="SGNH hydrolase"/>
    <property type="match status" value="1"/>
</dbReference>
<dbReference type="GO" id="GO:0016787">
    <property type="term" value="F:hydrolase activity"/>
    <property type="evidence" value="ECO:0007669"/>
    <property type="project" value="InterPro"/>
</dbReference>
<evidence type="ECO:0000256" key="1">
    <source>
        <dbReference type="SAM" id="SignalP"/>
    </source>
</evidence>
<proteinExistence type="predicted"/>
<evidence type="ECO:0000313" key="3">
    <source>
        <dbReference type="EMBL" id="KAB5596167.1"/>
    </source>
</evidence>